<dbReference type="InterPro" id="IPR003822">
    <property type="entry name" value="PAH"/>
</dbReference>
<dbReference type="EMBL" id="KZ305019">
    <property type="protein sequence ID" value="PIA62322.1"/>
    <property type="molecule type" value="Genomic_DNA"/>
</dbReference>
<dbReference type="InParanoid" id="A0A2G5F2X0"/>
<proteinExistence type="predicted"/>
<dbReference type="Proteomes" id="UP000230069">
    <property type="component" value="Unassembled WGS sequence"/>
</dbReference>
<protein>
    <recommendedName>
        <fullName evidence="7">Histone deacetylase interacting domain-containing protein</fullName>
    </recommendedName>
</protein>
<dbReference type="GO" id="GO:0003714">
    <property type="term" value="F:transcription corepressor activity"/>
    <property type="evidence" value="ECO:0007669"/>
    <property type="project" value="InterPro"/>
</dbReference>
<dbReference type="PROSITE" id="PS51477">
    <property type="entry name" value="PAH"/>
    <property type="match status" value="2"/>
</dbReference>
<evidence type="ECO:0000313" key="6">
    <source>
        <dbReference type="Proteomes" id="UP000230069"/>
    </source>
</evidence>
<dbReference type="InterPro" id="IPR039774">
    <property type="entry name" value="Sin3-like"/>
</dbReference>
<dbReference type="AlphaFoldDB" id="A0A2G5F2X0"/>
<comment type="subcellular location">
    <subcellularLocation>
        <location evidence="1 4">Nucleus</location>
    </subcellularLocation>
</comment>
<evidence type="ECO:0000256" key="4">
    <source>
        <dbReference type="PROSITE-ProRule" id="PRU00810"/>
    </source>
</evidence>
<reference evidence="5 6" key="1">
    <citation type="submission" date="2017-09" db="EMBL/GenBank/DDBJ databases">
        <title>WGS assembly of Aquilegia coerulea Goldsmith.</title>
        <authorList>
            <person name="Hodges S."/>
            <person name="Kramer E."/>
            <person name="Nordborg M."/>
            <person name="Tomkins J."/>
            <person name="Borevitz J."/>
            <person name="Derieg N."/>
            <person name="Yan J."/>
            <person name="Mihaltcheva S."/>
            <person name="Hayes R.D."/>
            <person name="Rokhsar D."/>
        </authorList>
    </citation>
    <scope>NUCLEOTIDE SEQUENCE [LARGE SCALE GENOMIC DNA]</scope>
    <source>
        <strain evidence="6">cv. Goldsmith</strain>
    </source>
</reference>
<dbReference type="OrthoDB" id="10265969at2759"/>
<dbReference type="Gene3D" id="1.20.1160.11">
    <property type="entry name" value="Paired amphipathic helix"/>
    <property type="match status" value="2"/>
</dbReference>
<keyword evidence="6" id="KW-1185">Reference proteome</keyword>
<dbReference type="FunCoup" id="A0A2G5F2X0">
    <property type="interactions" value="70"/>
</dbReference>
<dbReference type="GO" id="GO:0000122">
    <property type="term" value="P:negative regulation of transcription by RNA polymerase II"/>
    <property type="evidence" value="ECO:0007669"/>
    <property type="project" value="TreeGrafter"/>
</dbReference>
<evidence type="ECO:0008006" key="7">
    <source>
        <dbReference type="Google" id="ProtNLM"/>
    </source>
</evidence>
<dbReference type="PANTHER" id="PTHR12346:SF0">
    <property type="entry name" value="SIN3A, ISOFORM G"/>
    <property type="match status" value="1"/>
</dbReference>
<sequence length="160" mass="18976">MNKELTLDDAVRYMKAVAEKLKGDQKTVDRFFHLMKDFNESRVDAYEVFTDVHFLLKEHPDLLEGFNAFLPEDVDVLSILRNKNHEEGVSILLRVEWRFRDNKTVYHRFLDILSQYRCYNKPIGQVCQEVKDLFHGHEDLFEAFMKYMPSGTPRGVENKD</sequence>
<name>A0A2G5F2X0_AQUCA</name>
<dbReference type="Pfam" id="PF02671">
    <property type="entry name" value="PAH"/>
    <property type="match status" value="2"/>
</dbReference>
<keyword evidence="3 4" id="KW-0539">Nucleus</keyword>
<dbReference type="GO" id="GO:0000785">
    <property type="term" value="C:chromatin"/>
    <property type="evidence" value="ECO:0007669"/>
    <property type="project" value="TreeGrafter"/>
</dbReference>
<dbReference type="GO" id="GO:0000118">
    <property type="term" value="C:histone deacetylase complex"/>
    <property type="evidence" value="ECO:0007669"/>
    <property type="project" value="TreeGrafter"/>
</dbReference>
<dbReference type="STRING" id="218851.A0A2G5F2X0"/>
<dbReference type="SUPFAM" id="SSF47762">
    <property type="entry name" value="PAH2 domain"/>
    <property type="match status" value="2"/>
</dbReference>
<dbReference type="PANTHER" id="PTHR12346">
    <property type="entry name" value="SIN3B-RELATED"/>
    <property type="match status" value="1"/>
</dbReference>
<evidence type="ECO:0000313" key="5">
    <source>
        <dbReference type="EMBL" id="PIA62322.1"/>
    </source>
</evidence>
<accession>A0A2G5F2X0</accession>
<organism evidence="5 6">
    <name type="scientific">Aquilegia coerulea</name>
    <name type="common">Rocky mountain columbine</name>
    <dbReference type="NCBI Taxonomy" id="218851"/>
    <lineage>
        <taxon>Eukaryota</taxon>
        <taxon>Viridiplantae</taxon>
        <taxon>Streptophyta</taxon>
        <taxon>Embryophyta</taxon>
        <taxon>Tracheophyta</taxon>
        <taxon>Spermatophyta</taxon>
        <taxon>Magnoliopsida</taxon>
        <taxon>Ranunculales</taxon>
        <taxon>Ranunculaceae</taxon>
        <taxon>Thalictroideae</taxon>
        <taxon>Aquilegia</taxon>
    </lineage>
</organism>
<gene>
    <name evidence="5" type="ORF">AQUCO_00200366v1</name>
</gene>
<evidence type="ECO:0000256" key="1">
    <source>
        <dbReference type="ARBA" id="ARBA00004123"/>
    </source>
</evidence>
<evidence type="ECO:0000256" key="2">
    <source>
        <dbReference type="ARBA" id="ARBA00022491"/>
    </source>
</evidence>
<evidence type="ECO:0000256" key="3">
    <source>
        <dbReference type="ARBA" id="ARBA00023242"/>
    </source>
</evidence>
<keyword evidence="2" id="KW-0678">Repressor</keyword>
<dbReference type="InterPro" id="IPR036600">
    <property type="entry name" value="PAH_sf"/>
</dbReference>